<comment type="caution">
    <text evidence="2">The sequence shown here is derived from an EMBL/GenBank/DDBJ whole genome shotgun (WGS) entry which is preliminary data.</text>
</comment>
<feature type="coiled-coil region" evidence="1">
    <location>
        <begin position="16"/>
        <end position="43"/>
    </location>
</feature>
<dbReference type="KEGG" id="cfp:CR44_02530"/>
<name>A0AAX0H992_CAMFE</name>
<protein>
    <submittedName>
        <fullName evidence="2">Uncharacterized protein</fullName>
    </submittedName>
</protein>
<dbReference type="Proteomes" id="UP000093100">
    <property type="component" value="Unassembled WGS sequence"/>
</dbReference>
<proteinExistence type="predicted"/>
<evidence type="ECO:0000313" key="2">
    <source>
        <dbReference type="EMBL" id="OCR90034.1"/>
    </source>
</evidence>
<dbReference type="AlphaFoldDB" id="A0AAX0H992"/>
<dbReference type="RefSeq" id="WP_023384580.1">
    <property type="nucleotide sequence ID" value="NZ_CP009226.1"/>
</dbReference>
<dbReference type="EMBL" id="LFLK01000013">
    <property type="protein sequence ID" value="OCR90034.1"/>
    <property type="molecule type" value="Genomic_DNA"/>
</dbReference>
<keyword evidence="1" id="KW-0175">Coiled coil</keyword>
<organism evidence="2 3">
    <name type="scientific">Campylobacter fetus subsp. testudinum</name>
    <dbReference type="NCBI Taxonomy" id="1507806"/>
    <lineage>
        <taxon>Bacteria</taxon>
        <taxon>Pseudomonadati</taxon>
        <taxon>Campylobacterota</taxon>
        <taxon>Epsilonproteobacteria</taxon>
        <taxon>Campylobacterales</taxon>
        <taxon>Campylobacteraceae</taxon>
        <taxon>Campylobacter</taxon>
    </lineage>
</organism>
<reference evidence="2 3" key="1">
    <citation type="journal article" date="2016" name="Genome Biol. Evol.">
        <title>Comparative Genomics of Campylobacter fetus from Reptiles and Mammals Reveals Divergent Evolution in Host-Associated Lineages.</title>
        <authorList>
            <person name="Gilbert M.J."/>
            <person name="Miller W.G."/>
            <person name="Yee E."/>
            <person name="Zomer A.L."/>
            <person name="van der Graaf-van Bloois L."/>
            <person name="Fitzgerald C."/>
            <person name="Forbes K.J."/>
            <person name="Meric G."/>
            <person name="Sheppard S.K."/>
            <person name="Wagenaar J.A."/>
            <person name="Duim B."/>
        </authorList>
    </citation>
    <scope>NUCLEOTIDE SEQUENCE [LARGE SCALE GENOMIC DNA]</scope>
    <source>
        <strain evidence="2 3">12S02225-3</strain>
    </source>
</reference>
<evidence type="ECO:0000313" key="3">
    <source>
        <dbReference type="Proteomes" id="UP000093100"/>
    </source>
</evidence>
<evidence type="ECO:0000256" key="1">
    <source>
        <dbReference type="SAM" id="Coils"/>
    </source>
</evidence>
<dbReference type="Gene3D" id="1.20.5.490">
    <property type="entry name" value="Single helix bin"/>
    <property type="match status" value="1"/>
</dbReference>
<gene>
    <name evidence="2" type="ORF">CFT12S02225_08835</name>
</gene>
<accession>A0AAX0H992</accession>
<sequence>MEFKEFNINSPIIAHIKNLESQIKDKDKEINDLKNRLEQIKNIPIIKFLIFIRNILKNLKK</sequence>